<dbReference type="PIRSF" id="PIRSF006305">
    <property type="entry name" value="Maf"/>
    <property type="match status" value="1"/>
</dbReference>
<dbReference type="InterPro" id="IPR029001">
    <property type="entry name" value="ITPase-like_fam"/>
</dbReference>
<dbReference type="GO" id="GO:0009117">
    <property type="term" value="P:nucleotide metabolic process"/>
    <property type="evidence" value="ECO:0007669"/>
    <property type="project" value="UniProtKB-KW"/>
</dbReference>
<comment type="similarity">
    <text evidence="4">Belongs to the Maf family. YhdE subfamily.</text>
</comment>
<dbReference type="HAMAP" id="MF_00528">
    <property type="entry name" value="Maf"/>
    <property type="match status" value="1"/>
</dbReference>
<keyword evidence="3 4" id="KW-0546">Nucleotide metabolism</keyword>
<comment type="subcellular location">
    <subcellularLocation>
        <location evidence="4">Cytoplasm</location>
    </subcellularLocation>
</comment>
<sequence>MPSISLEEEPTTSGSISMSHNANFPIILASQSPRRRELLAGAGYRFIITPPAESAESGVYRGESSEAMVARLARQKAFDVARRTDNGIVLGCDTVAECSGEILGKPRDVEHARYMLRLLQGKQHRVSSGLCLWEAGTSRHAVEVAVTRLIMEPLTDERIDDYLASGQWQGKAGAFGYQDGHDWLRILEGSASNVVGLPLELLREMLDRMFRHHRCGARR</sequence>
<dbReference type="GO" id="GO:0036221">
    <property type="term" value="F:UTP diphosphatase activity"/>
    <property type="evidence" value="ECO:0007669"/>
    <property type="project" value="RHEA"/>
</dbReference>
<dbReference type="NCBIfam" id="TIGR00172">
    <property type="entry name" value="maf"/>
    <property type="match status" value="1"/>
</dbReference>
<dbReference type="EMBL" id="CAADFF010000013">
    <property type="protein sequence ID" value="VFJ88973.1"/>
    <property type="molecule type" value="Genomic_DNA"/>
</dbReference>
<accession>A0A450UA71</accession>
<feature type="site" description="Important for substrate specificity" evidence="4">
    <location>
        <position position="178"/>
    </location>
</feature>
<keyword evidence="2 4" id="KW-0378">Hydrolase</keyword>
<name>A0A450UA71_9GAMM</name>
<organism evidence="5">
    <name type="scientific">Candidatus Kentrum sp. LFY</name>
    <dbReference type="NCBI Taxonomy" id="2126342"/>
    <lineage>
        <taxon>Bacteria</taxon>
        <taxon>Pseudomonadati</taxon>
        <taxon>Pseudomonadota</taxon>
        <taxon>Gammaproteobacteria</taxon>
        <taxon>Candidatus Kentrum</taxon>
    </lineage>
</organism>
<comment type="catalytic activity">
    <reaction evidence="4">
        <text>dTTP + H2O = dTMP + diphosphate + H(+)</text>
        <dbReference type="Rhea" id="RHEA:28534"/>
        <dbReference type="ChEBI" id="CHEBI:15377"/>
        <dbReference type="ChEBI" id="CHEBI:15378"/>
        <dbReference type="ChEBI" id="CHEBI:33019"/>
        <dbReference type="ChEBI" id="CHEBI:37568"/>
        <dbReference type="ChEBI" id="CHEBI:63528"/>
        <dbReference type="EC" id="3.6.1.9"/>
    </reaction>
</comment>
<dbReference type="PANTHER" id="PTHR43213:SF5">
    <property type="entry name" value="BIFUNCTIONAL DTTP_UTP PYROPHOSPHATASE_METHYLTRANSFERASE PROTEIN-RELATED"/>
    <property type="match status" value="1"/>
</dbReference>
<evidence type="ECO:0000313" key="5">
    <source>
        <dbReference type="EMBL" id="VFJ88973.1"/>
    </source>
</evidence>
<feature type="active site" description="Proton acceptor" evidence="4">
    <location>
        <position position="93"/>
    </location>
</feature>
<gene>
    <name evidence="5" type="ORF">BECKLFY1418B_GA0070995_101319</name>
</gene>
<evidence type="ECO:0000256" key="1">
    <source>
        <dbReference type="ARBA" id="ARBA00001968"/>
    </source>
</evidence>
<dbReference type="Gene3D" id="3.90.950.10">
    <property type="match status" value="1"/>
</dbReference>
<dbReference type="PANTHER" id="PTHR43213">
    <property type="entry name" value="BIFUNCTIONAL DTTP/UTP PYROPHOSPHATASE/METHYLTRANSFERASE PROTEIN-RELATED"/>
    <property type="match status" value="1"/>
</dbReference>
<reference evidence="5" key="1">
    <citation type="submission" date="2019-02" db="EMBL/GenBank/DDBJ databases">
        <authorList>
            <person name="Gruber-Vodicka R. H."/>
            <person name="Seah K. B. B."/>
        </authorList>
    </citation>
    <scope>NUCLEOTIDE SEQUENCE</scope>
    <source>
        <strain evidence="5">BECK_M7</strain>
    </source>
</reference>
<dbReference type="GO" id="GO:0036218">
    <property type="term" value="F:dTTP diphosphatase activity"/>
    <property type="evidence" value="ECO:0007669"/>
    <property type="project" value="RHEA"/>
</dbReference>
<dbReference type="AlphaFoldDB" id="A0A450UA71"/>
<dbReference type="SUPFAM" id="SSF52972">
    <property type="entry name" value="ITPase-like"/>
    <property type="match status" value="1"/>
</dbReference>
<proteinExistence type="inferred from homology"/>
<evidence type="ECO:0000256" key="2">
    <source>
        <dbReference type="ARBA" id="ARBA00022801"/>
    </source>
</evidence>
<evidence type="ECO:0000256" key="4">
    <source>
        <dbReference type="HAMAP-Rule" id="MF_00528"/>
    </source>
</evidence>
<keyword evidence="4" id="KW-0963">Cytoplasm</keyword>
<dbReference type="EC" id="3.6.1.9" evidence="4"/>
<dbReference type="GO" id="GO:0005737">
    <property type="term" value="C:cytoplasm"/>
    <property type="evidence" value="ECO:0007669"/>
    <property type="project" value="UniProtKB-SubCell"/>
</dbReference>
<feature type="site" description="Important for substrate specificity" evidence="4">
    <location>
        <position position="34"/>
    </location>
</feature>
<dbReference type="Pfam" id="PF02545">
    <property type="entry name" value="Maf"/>
    <property type="match status" value="1"/>
</dbReference>
<dbReference type="InterPro" id="IPR003697">
    <property type="entry name" value="Maf-like"/>
</dbReference>
<comment type="function">
    <text evidence="4">Nucleoside triphosphate pyrophosphatase that hydrolyzes dTTP and UTP. May have a dual role in cell division arrest and in preventing the incorporation of modified nucleotides into cellular nucleic acids.</text>
</comment>
<comment type="caution">
    <text evidence="4">Lacks conserved residue(s) required for the propagation of feature annotation.</text>
</comment>
<dbReference type="CDD" id="cd00555">
    <property type="entry name" value="Maf"/>
    <property type="match status" value="1"/>
</dbReference>
<protein>
    <recommendedName>
        <fullName evidence="4">dTTP/UTP pyrophosphatase</fullName>
        <shortName evidence="4">dTTPase/UTPase</shortName>
        <ecNumber evidence="4">3.6.1.9</ecNumber>
    </recommendedName>
    <alternativeName>
        <fullName evidence="4">Nucleoside triphosphate pyrophosphatase</fullName>
    </alternativeName>
    <alternativeName>
        <fullName evidence="4">Nucleotide pyrophosphatase</fullName>
        <shortName evidence="4">Nucleotide PPase</shortName>
    </alternativeName>
</protein>
<evidence type="ECO:0000256" key="3">
    <source>
        <dbReference type="ARBA" id="ARBA00023080"/>
    </source>
</evidence>
<comment type="catalytic activity">
    <reaction evidence="4">
        <text>UTP + H2O = UMP + diphosphate + H(+)</text>
        <dbReference type="Rhea" id="RHEA:29395"/>
        <dbReference type="ChEBI" id="CHEBI:15377"/>
        <dbReference type="ChEBI" id="CHEBI:15378"/>
        <dbReference type="ChEBI" id="CHEBI:33019"/>
        <dbReference type="ChEBI" id="CHEBI:46398"/>
        <dbReference type="ChEBI" id="CHEBI:57865"/>
        <dbReference type="EC" id="3.6.1.9"/>
    </reaction>
</comment>
<comment type="cofactor">
    <cofactor evidence="1 4">
        <name>a divalent metal cation</name>
        <dbReference type="ChEBI" id="CHEBI:60240"/>
    </cofactor>
</comment>
<feature type="site" description="Important for substrate specificity" evidence="4">
    <location>
        <position position="94"/>
    </location>
</feature>